<protein>
    <submittedName>
        <fullName evidence="1">ATP-binding protein</fullName>
    </submittedName>
</protein>
<dbReference type="InterPro" id="IPR050267">
    <property type="entry name" value="Anti-sigma-factor_SerPK"/>
</dbReference>
<keyword evidence="1" id="KW-0547">Nucleotide-binding</keyword>
<dbReference type="InterPro" id="IPR054202">
    <property type="entry name" value="DUF6907"/>
</dbReference>
<dbReference type="PANTHER" id="PTHR35526">
    <property type="entry name" value="ANTI-SIGMA-F FACTOR RSBW-RELATED"/>
    <property type="match status" value="1"/>
</dbReference>
<dbReference type="Gene3D" id="3.30.565.10">
    <property type="entry name" value="Histidine kinase-like ATPase, C-terminal domain"/>
    <property type="match status" value="1"/>
</dbReference>
<organism evidence="1 2">
    <name type="scientific">Actinacidiphila epipremni</name>
    <dbReference type="NCBI Taxonomy" id="2053013"/>
    <lineage>
        <taxon>Bacteria</taxon>
        <taxon>Bacillati</taxon>
        <taxon>Actinomycetota</taxon>
        <taxon>Actinomycetes</taxon>
        <taxon>Kitasatosporales</taxon>
        <taxon>Streptomycetaceae</taxon>
        <taxon>Actinacidiphila</taxon>
    </lineage>
</organism>
<dbReference type="InterPro" id="IPR036890">
    <property type="entry name" value="HATPase_C_sf"/>
</dbReference>
<dbReference type="PANTHER" id="PTHR35526:SF3">
    <property type="entry name" value="ANTI-SIGMA-F FACTOR RSBW"/>
    <property type="match status" value="1"/>
</dbReference>
<keyword evidence="1" id="KW-0067">ATP-binding</keyword>
<evidence type="ECO:0000313" key="2">
    <source>
        <dbReference type="Proteomes" id="UP000734511"/>
    </source>
</evidence>
<name>A0ABX0ZZS5_9ACTN</name>
<proteinExistence type="predicted"/>
<reference evidence="1 2" key="1">
    <citation type="submission" date="2020-03" db="EMBL/GenBank/DDBJ databases">
        <title>WGS of actinomycetes isolated from Thailand.</title>
        <authorList>
            <person name="Thawai C."/>
        </authorList>
    </citation>
    <scope>NUCLEOTIDE SEQUENCE [LARGE SCALE GENOMIC DNA]</scope>
    <source>
        <strain evidence="1 2">PRB2-1</strain>
    </source>
</reference>
<dbReference type="GO" id="GO:0005524">
    <property type="term" value="F:ATP binding"/>
    <property type="evidence" value="ECO:0007669"/>
    <property type="project" value="UniProtKB-KW"/>
</dbReference>
<dbReference type="Pfam" id="PF21848">
    <property type="entry name" value="DUF6907"/>
    <property type="match status" value="1"/>
</dbReference>
<keyword evidence="2" id="KW-1185">Reference proteome</keyword>
<dbReference type="Proteomes" id="UP000734511">
    <property type="component" value="Unassembled WGS sequence"/>
</dbReference>
<gene>
    <name evidence="1" type="ORF">HCN08_27390</name>
</gene>
<evidence type="ECO:0000313" key="1">
    <source>
        <dbReference type="EMBL" id="NJP47098.1"/>
    </source>
</evidence>
<accession>A0ABX0ZZS5</accession>
<dbReference type="RefSeq" id="WP_167985931.1">
    <property type="nucleotide sequence ID" value="NZ_JAATEJ010000026.1"/>
</dbReference>
<dbReference type="EMBL" id="JAATEJ010000026">
    <property type="protein sequence ID" value="NJP47098.1"/>
    <property type="molecule type" value="Genomic_DNA"/>
</dbReference>
<comment type="caution">
    <text evidence="1">The sequence shown here is derived from an EMBL/GenBank/DDBJ whole genome shotgun (WGS) entry which is preliminary data.</text>
</comment>
<sequence length="179" mass="20257">MTARRAVMRIVREWQVPLAEERLEDLQLLSGEVIANAVRHTQAACSVKVRWTGVRVRVEVTDTSPVRPKRRQSRLAQVDHRAFFEGPMLPVTAPDLWDGAEEDSVFEGSIDCNPHDPDPRLRIPVANLQISVGRWILRLDPDDLADIAAKLRAHADLLDHKIRPALTAARNDWAVHHPQ</sequence>